<dbReference type="SUPFAM" id="SSF89919">
    <property type="entry name" value="Ribosome-binding factor A, RbfA"/>
    <property type="match status" value="1"/>
</dbReference>
<organism evidence="2 3">
    <name type="scientific">Stephanodiscus triporus</name>
    <dbReference type="NCBI Taxonomy" id="2934178"/>
    <lineage>
        <taxon>Eukaryota</taxon>
        <taxon>Sar</taxon>
        <taxon>Stramenopiles</taxon>
        <taxon>Ochrophyta</taxon>
        <taxon>Bacillariophyta</taxon>
        <taxon>Coscinodiscophyceae</taxon>
        <taxon>Thalassiosirophycidae</taxon>
        <taxon>Stephanodiscales</taxon>
        <taxon>Stephanodiscaceae</taxon>
        <taxon>Stephanodiscus</taxon>
    </lineage>
</organism>
<evidence type="ECO:0000313" key="3">
    <source>
        <dbReference type="Proteomes" id="UP001530315"/>
    </source>
</evidence>
<dbReference type="InterPro" id="IPR015946">
    <property type="entry name" value="KH_dom-like_a/b"/>
</dbReference>
<evidence type="ECO:0000313" key="2">
    <source>
        <dbReference type="EMBL" id="KAL3783779.1"/>
    </source>
</evidence>
<dbReference type="InterPro" id="IPR023799">
    <property type="entry name" value="RbfA_dom_sf"/>
</dbReference>
<dbReference type="AlphaFoldDB" id="A0ABD3P7Z5"/>
<comment type="caution">
    <text evidence="2">The sequence shown here is derived from an EMBL/GenBank/DDBJ whole genome shotgun (WGS) entry which is preliminary data.</text>
</comment>
<gene>
    <name evidence="2" type="ORF">ACHAW5_000602</name>
</gene>
<protein>
    <submittedName>
        <fullName evidence="2">Uncharacterized protein</fullName>
    </submittedName>
</protein>
<keyword evidence="3" id="KW-1185">Reference proteome</keyword>
<name>A0ABD3P7Z5_9STRA</name>
<proteinExistence type="predicted"/>
<feature type="region of interest" description="Disordered" evidence="1">
    <location>
        <begin position="185"/>
        <end position="261"/>
    </location>
</feature>
<evidence type="ECO:0000256" key="1">
    <source>
        <dbReference type="SAM" id="MobiDB-lite"/>
    </source>
</evidence>
<accession>A0ABD3P7Z5</accession>
<sequence length="261" mass="29084">MGLRVPGNLANFLLSTKRQERVGQVVRSELASLLHRGNVRELTDEDAIGDELRRRINVVHADVSPDLRQARVTISVLSAPSSSSSGGGGGGGERERRANDAISRRRAYAWLVRNARSIRHSLSSRMSHMKGGSPELNFVQVDVGGAVDVMRLIEKVTSRDGYKREELDGGNMSLDDMIRMEYEEGGEYDDDDDDDGWVDEEDDEEDDDDEEGVEEEEEGEEEEGEDDDDKVEDDDGWVDFDEEDDGISEDEGEDGREDVVA</sequence>
<dbReference type="EMBL" id="JALLAZ020000955">
    <property type="protein sequence ID" value="KAL3783779.1"/>
    <property type="molecule type" value="Genomic_DNA"/>
</dbReference>
<reference evidence="2 3" key="1">
    <citation type="submission" date="2024-10" db="EMBL/GenBank/DDBJ databases">
        <title>Updated reference genomes for cyclostephanoid diatoms.</title>
        <authorList>
            <person name="Roberts W.R."/>
            <person name="Alverson A.J."/>
        </authorList>
    </citation>
    <scope>NUCLEOTIDE SEQUENCE [LARGE SCALE GENOMIC DNA]</scope>
    <source>
        <strain evidence="2 3">AJA276-08</strain>
    </source>
</reference>
<dbReference type="Proteomes" id="UP001530315">
    <property type="component" value="Unassembled WGS sequence"/>
</dbReference>
<feature type="region of interest" description="Disordered" evidence="1">
    <location>
        <begin position="78"/>
        <end position="98"/>
    </location>
</feature>
<dbReference type="Gene3D" id="3.30.300.20">
    <property type="match status" value="1"/>
</dbReference>